<dbReference type="Gramene" id="OMO50955">
    <property type="protein sequence ID" value="OMO50955"/>
    <property type="gene ID" value="CCACVL1_30136"/>
</dbReference>
<evidence type="ECO:0000313" key="2">
    <source>
        <dbReference type="Proteomes" id="UP000188268"/>
    </source>
</evidence>
<organism evidence="1 2">
    <name type="scientific">Corchorus capsularis</name>
    <name type="common">Jute</name>
    <dbReference type="NCBI Taxonomy" id="210143"/>
    <lineage>
        <taxon>Eukaryota</taxon>
        <taxon>Viridiplantae</taxon>
        <taxon>Streptophyta</taxon>
        <taxon>Embryophyta</taxon>
        <taxon>Tracheophyta</taxon>
        <taxon>Spermatophyta</taxon>
        <taxon>Magnoliopsida</taxon>
        <taxon>eudicotyledons</taxon>
        <taxon>Gunneridae</taxon>
        <taxon>Pentapetalae</taxon>
        <taxon>rosids</taxon>
        <taxon>malvids</taxon>
        <taxon>Malvales</taxon>
        <taxon>Malvaceae</taxon>
        <taxon>Grewioideae</taxon>
        <taxon>Apeibeae</taxon>
        <taxon>Corchorus</taxon>
    </lineage>
</organism>
<evidence type="ECO:0000313" key="1">
    <source>
        <dbReference type="EMBL" id="OMO50955.1"/>
    </source>
</evidence>
<proteinExistence type="predicted"/>
<keyword evidence="2" id="KW-1185">Reference proteome</keyword>
<protein>
    <submittedName>
        <fullName evidence="1">Uncharacterized protein</fullName>
    </submittedName>
</protein>
<dbReference type="AlphaFoldDB" id="A0A1R3FYQ9"/>
<gene>
    <name evidence="1" type="ORF">CCACVL1_30136</name>
</gene>
<name>A0A1R3FYQ9_COCAP</name>
<sequence>MLTTWLAQWSAHDGNQLDSTHQSCVKNFFKR</sequence>
<accession>A0A1R3FYQ9</accession>
<comment type="caution">
    <text evidence="1">The sequence shown here is derived from an EMBL/GenBank/DDBJ whole genome shotgun (WGS) entry which is preliminary data.</text>
</comment>
<feature type="non-terminal residue" evidence="1">
    <location>
        <position position="31"/>
    </location>
</feature>
<dbReference type="EMBL" id="AWWV01016007">
    <property type="protein sequence ID" value="OMO50955.1"/>
    <property type="molecule type" value="Genomic_DNA"/>
</dbReference>
<dbReference type="Proteomes" id="UP000188268">
    <property type="component" value="Unassembled WGS sequence"/>
</dbReference>
<reference evidence="1 2" key="1">
    <citation type="submission" date="2013-09" db="EMBL/GenBank/DDBJ databases">
        <title>Corchorus capsularis genome sequencing.</title>
        <authorList>
            <person name="Alam M."/>
            <person name="Haque M.S."/>
            <person name="Islam M.S."/>
            <person name="Emdad E.M."/>
            <person name="Islam M.M."/>
            <person name="Ahmed B."/>
            <person name="Halim A."/>
            <person name="Hossen Q.M.M."/>
            <person name="Hossain M.Z."/>
            <person name="Ahmed R."/>
            <person name="Khan M.M."/>
            <person name="Islam R."/>
            <person name="Rashid M.M."/>
            <person name="Khan S.A."/>
            <person name="Rahman M.S."/>
            <person name="Alam M."/>
        </authorList>
    </citation>
    <scope>NUCLEOTIDE SEQUENCE [LARGE SCALE GENOMIC DNA]</scope>
    <source>
        <strain evidence="2">cv. CVL-1</strain>
        <tissue evidence="1">Whole seedling</tissue>
    </source>
</reference>